<accession>A0A382SAL2</accession>
<dbReference type="Pfam" id="PF13759">
    <property type="entry name" value="2OG-FeII_Oxy_5"/>
    <property type="match status" value="1"/>
</dbReference>
<dbReference type="AlphaFoldDB" id="A0A382SAL2"/>
<evidence type="ECO:0000313" key="1">
    <source>
        <dbReference type="EMBL" id="SVD06602.1"/>
    </source>
</evidence>
<sequence length="140" mass="16327">LLSEIFILEPFWVNFQKETEFNPIHSHSGVFSFVIWVKIPTDWREQHALPICANSNTPAASNFAFCYVAMLGLLEHYEYHLDKEKEGCMLLFPARLMHRVNPFYNCDKERISISGNVRFDISENAMRKERSQRGGKDGQK</sequence>
<reference evidence="1" key="1">
    <citation type="submission" date="2018-05" db="EMBL/GenBank/DDBJ databases">
        <authorList>
            <person name="Lanie J.A."/>
            <person name="Ng W.-L."/>
            <person name="Kazmierczak K.M."/>
            <person name="Andrzejewski T.M."/>
            <person name="Davidsen T.M."/>
            <person name="Wayne K.J."/>
            <person name="Tettelin H."/>
            <person name="Glass J.I."/>
            <person name="Rusch D."/>
            <person name="Podicherti R."/>
            <person name="Tsui H.-C.T."/>
            <person name="Winkler M.E."/>
        </authorList>
    </citation>
    <scope>NUCLEOTIDE SEQUENCE</scope>
</reference>
<organism evidence="1">
    <name type="scientific">marine metagenome</name>
    <dbReference type="NCBI Taxonomy" id="408172"/>
    <lineage>
        <taxon>unclassified sequences</taxon>
        <taxon>metagenomes</taxon>
        <taxon>ecological metagenomes</taxon>
    </lineage>
</organism>
<name>A0A382SAL2_9ZZZZ</name>
<gene>
    <name evidence="1" type="ORF">METZ01_LOCUS359456</name>
</gene>
<feature type="non-terminal residue" evidence="1">
    <location>
        <position position="1"/>
    </location>
</feature>
<proteinExistence type="predicted"/>
<evidence type="ECO:0008006" key="2">
    <source>
        <dbReference type="Google" id="ProtNLM"/>
    </source>
</evidence>
<protein>
    <recommendedName>
        <fullName evidence="2">Fe2OG dioxygenase domain-containing protein</fullName>
    </recommendedName>
</protein>
<dbReference type="Gene3D" id="2.60.120.620">
    <property type="entry name" value="q2cbj1_9rhob like domain"/>
    <property type="match status" value="1"/>
</dbReference>
<dbReference type="InterPro" id="IPR012668">
    <property type="entry name" value="CHP02466"/>
</dbReference>
<dbReference type="EMBL" id="UINC01127465">
    <property type="protein sequence ID" value="SVD06602.1"/>
    <property type="molecule type" value="Genomic_DNA"/>
</dbReference>